<evidence type="ECO:0000256" key="6">
    <source>
        <dbReference type="ARBA" id="ARBA00022490"/>
    </source>
</evidence>
<dbReference type="OrthoDB" id="9808669at2"/>
<comment type="catalytic activity">
    <reaction evidence="16">
        <text>(3Z)-decenoyl-[ACP] + malonyl-[ACP] + H(+) = 3-oxo-(5Z)-dodecenoyl-[ACP] + holo-[ACP] + CO2</text>
        <dbReference type="Rhea" id="RHEA:54940"/>
        <dbReference type="Rhea" id="RHEA-COMP:9623"/>
        <dbReference type="Rhea" id="RHEA-COMP:9685"/>
        <dbReference type="Rhea" id="RHEA-COMP:9927"/>
        <dbReference type="Rhea" id="RHEA-COMP:14042"/>
        <dbReference type="ChEBI" id="CHEBI:15378"/>
        <dbReference type="ChEBI" id="CHEBI:16526"/>
        <dbReference type="ChEBI" id="CHEBI:64479"/>
        <dbReference type="ChEBI" id="CHEBI:78449"/>
        <dbReference type="ChEBI" id="CHEBI:78798"/>
        <dbReference type="ChEBI" id="CHEBI:138410"/>
    </reaction>
    <physiologicalReaction direction="left-to-right" evidence="16">
        <dbReference type="Rhea" id="RHEA:54941"/>
    </physiologicalReaction>
</comment>
<evidence type="ECO:0000256" key="16">
    <source>
        <dbReference type="ARBA" id="ARBA00048121"/>
    </source>
</evidence>
<evidence type="ECO:0000256" key="8">
    <source>
        <dbReference type="ARBA" id="ARBA00022679"/>
    </source>
</evidence>
<evidence type="ECO:0000259" key="19">
    <source>
        <dbReference type="PROSITE" id="PS52004"/>
    </source>
</evidence>
<keyword evidence="6" id="KW-0963">Cytoplasm</keyword>
<evidence type="ECO:0000256" key="5">
    <source>
        <dbReference type="ARBA" id="ARBA00013191"/>
    </source>
</evidence>
<dbReference type="PANTHER" id="PTHR11712:SF306">
    <property type="entry name" value="3-OXOACYL-[ACYL-CARRIER-PROTEIN] SYNTHASE 1"/>
    <property type="match status" value="1"/>
</dbReference>
<comment type="subunit">
    <text evidence="4">Homodimer.</text>
</comment>
<dbReference type="InterPro" id="IPR016039">
    <property type="entry name" value="Thiolase-like"/>
</dbReference>
<dbReference type="InterPro" id="IPR014031">
    <property type="entry name" value="Ketoacyl_synth_C"/>
</dbReference>
<proteinExistence type="inferred from homology"/>
<dbReference type="Proteomes" id="UP000077255">
    <property type="component" value="Chromosome"/>
</dbReference>
<dbReference type="UniPathway" id="UPA00094"/>
<dbReference type="Pfam" id="PF00109">
    <property type="entry name" value="ketoacyl-synt"/>
    <property type="match status" value="1"/>
</dbReference>
<accession>A0A160N041</accession>
<dbReference type="PROSITE" id="PS51257">
    <property type="entry name" value="PROKAR_LIPOPROTEIN"/>
    <property type="match status" value="1"/>
</dbReference>
<evidence type="ECO:0000256" key="10">
    <source>
        <dbReference type="ARBA" id="ARBA00023098"/>
    </source>
</evidence>
<evidence type="ECO:0000256" key="7">
    <source>
        <dbReference type="ARBA" id="ARBA00022516"/>
    </source>
</evidence>
<evidence type="ECO:0000313" key="20">
    <source>
        <dbReference type="EMBL" id="AND68980.1"/>
    </source>
</evidence>
<keyword evidence="21" id="KW-1185">Reference proteome</keyword>
<dbReference type="SUPFAM" id="SSF53901">
    <property type="entry name" value="Thiolase-like"/>
    <property type="match status" value="2"/>
</dbReference>
<dbReference type="InterPro" id="IPR014030">
    <property type="entry name" value="Ketoacyl_synth_N"/>
</dbReference>
<keyword evidence="8 18" id="KW-0808">Transferase</keyword>
<evidence type="ECO:0000256" key="9">
    <source>
        <dbReference type="ARBA" id="ARBA00022832"/>
    </source>
</evidence>
<comment type="pathway">
    <text evidence="2">Lipid metabolism; fatty acid biosynthesis.</text>
</comment>
<evidence type="ECO:0000256" key="4">
    <source>
        <dbReference type="ARBA" id="ARBA00011738"/>
    </source>
</evidence>
<comment type="catalytic activity">
    <reaction evidence="17">
        <text>a fatty acyl-[ACP] + malonyl-[ACP] + H(+) = a 3-oxoacyl-[ACP] + holo-[ACP] + CO2</text>
        <dbReference type="Rhea" id="RHEA:22836"/>
        <dbReference type="Rhea" id="RHEA-COMP:9623"/>
        <dbReference type="Rhea" id="RHEA-COMP:9685"/>
        <dbReference type="Rhea" id="RHEA-COMP:9916"/>
        <dbReference type="Rhea" id="RHEA-COMP:14125"/>
        <dbReference type="ChEBI" id="CHEBI:15378"/>
        <dbReference type="ChEBI" id="CHEBI:16526"/>
        <dbReference type="ChEBI" id="CHEBI:64479"/>
        <dbReference type="ChEBI" id="CHEBI:78449"/>
        <dbReference type="ChEBI" id="CHEBI:78776"/>
        <dbReference type="ChEBI" id="CHEBI:138651"/>
        <dbReference type="EC" id="2.3.1.41"/>
    </reaction>
    <physiologicalReaction direction="left-to-right" evidence="17">
        <dbReference type="Rhea" id="RHEA:22837"/>
    </physiologicalReaction>
</comment>
<evidence type="ECO:0000256" key="15">
    <source>
        <dbReference type="ARBA" id="ARBA00042143"/>
    </source>
</evidence>
<dbReference type="GO" id="GO:0004315">
    <property type="term" value="F:3-oxoacyl-[acyl-carrier-protein] synthase activity"/>
    <property type="evidence" value="ECO:0007669"/>
    <property type="project" value="UniProtKB-EC"/>
</dbReference>
<dbReference type="CDD" id="cd00834">
    <property type="entry name" value="KAS_I_II"/>
    <property type="match status" value="1"/>
</dbReference>
<evidence type="ECO:0000256" key="2">
    <source>
        <dbReference type="ARBA" id="ARBA00005194"/>
    </source>
</evidence>
<dbReference type="PROSITE" id="PS00606">
    <property type="entry name" value="KS3_1"/>
    <property type="match status" value="1"/>
</dbReference>
<dbReference type="RefSeq" id="WP_063671723.1">
    <property type="nucleotide sequence ID" value="NZ_CP014841.1"/>
</dbReference>
<keyword evidence="10" id="KW-0443">Lipid metabolism</keyword>
<reference evidence="20 21" key="1">
    <citation type="submission" date="2016-02" db="EMBL/GenBank/DDBJ databases">
        <title>Complete genome sequencing and analysis of ATSB10, Dyella thiooxydans isolated from rhizosphere soil of sunflower (Helianthus annuus L.).</title>
        <authorList>
            <person name="Lee Y."/>
            <person name="Hwangbo K."/>
            <person name="Chung H."/>
            <person name="Yoo J."/>
            <person name="Kim K.Y."/>
            <person name="Sa T.M."/>
            <person name="Um Y."/>
            <person name="Madhaiyan M."/>
        </authorList>
    </citation>
    <scope>NUCLEOTIDE SEQUENCE [LARGE SCALE GENOMIC DNA]</scope>
    <source>
        <strain evidence="20 21">ATSB10</strain>
    </source>
</reference>
<dbReference type="AlphaFoldDB" id="A0A160N041"/>
<evidence type="ECO:0000256" key="3">
    <source>
        <dbReference type="ARBA" id="ARBA00008467"/>
    </source>
</evidence>
<dbReference type="EC" id="2.3.1.41" evidence="5"/>
<keyword evidence="9" id="KW-0276">Fatty acid metabolism</keyword>
<dbReference type="SMART" id="SM00825">
    <property type="entry name" value="PKS_KS"/>
    <property type="match status" value="1"/>
</dbReference>
<evidence type="ECO:0000313" key="21">
    <source>
        <dbReference type="Proteomes" id="UP000077255"/>
    </source>
</evidence>
<comment type="subcellular location">
    <subcellularLocation>
        <location evidence="1">Cytoplasm</location>
    </subcellularLocation>
</comment>
<keyword evidence="7" id="KW-0444">Lipid biosynthesis</keyword>
<evidence type="ECO:0000256" key="12">
    <source>
        <dbReference type="ARBA" id="ARBA00023315"/>
    </source>
</evidence>
<evidence type="ECO:0000256" key="13">
    <source>
        <dbReference type="ARBA" id="ARBA00039450"/>
    </source>
</evidence>
<evidence type="ECO:0000256" key="1">
    <source>
        <dbReference type="ARBA" id="ARBA00004496"/>
    </source>
</evidence>
<comment type="similarity">
    <text evidence="3 18">Belongs to the thiolase-like superfamily. Beta-ketoacyl-ACP synthases family.</text>
</comment>
<dbReference type="PANTHER" id="PTHR11712">
    <property type="entry name" value="POLYKETIDE SYNTHASE-RELATED"/>
    <property type="match status" value="1"/>
</dbReference>
<dbReference type="InterPro" id="IPR020841">
    <property type="entry name" value="PKS_Beta-ketoAc_synthase_dom"/>
</dbReference>
<dbReference type="KEGG" id="dtx:ATSB10_15260"/>
<dbReference type="Gene3D" id="3.40.47.10">
    <property type="match status" value="2"/>
</dbReference>
<organism evidence="20 21">
    <name type="scientific">Dyella thiooxydans</name>
    <dbReference type="NCBI Taxonomy" id="445710"/>
    <lineage>
        <taxon>Bacteria</taxon>
        <taxon>Pseudomonadati</taxon>
        <taxon>Pseudomonadota</taxon>
        <taxon>Gammaproteobacteria</taxon>
        <taxon>Lysobacterales</taxon>
        <taxon>Rhodanobacteraceae</taxon>
        <taxon>Dyella</taxon>
    </lineage>
</organism>
<keyword evidence="12" id="KW-0012">Acyltransferase</keyword>
<evidence type="ECO:0000256" key="14">
    <source>
        <dbReference type="ARBA" id="ARBA00041620"/>
    </source>
</evidence>
<evidence type="ECO:0000256" key="11">
    <source>
        <dbReference type="ARBA" id="ARBA00023160"/>
    </source>
</evidence>
<evidence type="ECO:0000256" key="18">
    <source>
        <dbReference type="RuleBase" id="RU003694"/>
    </source>
</evidence>
<dbReference type="EMBL" id="CP014841">
    <property type="protein sequence ID" value="AND68980.1"/>
    <property type="molecule type" value="Genomic_DNA"/>
</dbReference>
<dbReference type="PATRIC" id="fig|445710.3.peg.1523"/>
<dbReference type="GO" id="GO:0006633">
    <property type="term" value="P:fatty acid biosynthetic process"/>
    <property type="evidence" value="ECO:0007669"/>
    <property type="project" value="UniProtKB-UniPathway"/>
</dbReference>
<dbReference type="InterPro" id="IPR018201">
    <property type="entry name" value="Ketoacyl_synth_AS"/>
</dbReference>
<protein>
    <recommendedName>
        <fullName evidence="13">3-oxoacyl-[acyl-carrier-protein] synthase 1</fullName>
        <ecNumber evidence="5">2.3.1.41</ecNumber>
    </recommendedName>
    <alternativeName>
        <fullName evidence="14">3-oxoacyl-[acyl-carrier-protein] synthase I</fullName>
    </alternativeName>
    <alternativeName>
        <fullName evidence="15">Beta-ketoacyl-ACP synthase I</fullName>
    </alternativeName>
</protein>
<keyword evidence="11" id="KW-0275">Fatty acid biosynthesis</keyword>
<dbReference type="GO" id="GO:0005829">
    <property type="term" value="C:cytosol"/>
    <property type="evidence" value="ECO:0007669"/>
    <property type="project" value="TreeGrafter"/>
</dbReference>
<gene>
    <name evidence="20" type="ORF">ATSB10_15260</name>
</gene>
<evidence type="ECO:0000256" key="17">
    <source>
        <dbReference type="ARBA" id="ARBA00048506"/>
    </source>
</evidence>
<dbReference type="Pfam" id="PF02801">
    <property type="entry name" value="Ketoacyl-synt_C"/>
    <property type="match status" value="1"/>
</dbReference>
<name>A0A160N041_9GAMM</name>
<dbReference type="PROSITE" id="PS52004">
    <property type="entry name" value="KS3_2"/>
    <property type="match status" value="1"/>
</dbReference>
<dbReference type="InterPro" id="IPR000794">
    <property type="entry name" value="Beta-ketoacyl_synthase"/>
</dbReference>
<sequence length="415" mass="42893">MRLVDANGLPRVVVTGTGSVSCLGAGNAALLDGLRNGRSGLRPMDGFAALDMQARIGGPVDLSGLPEPPRKLRRFLAAPGLYAWHAMNEALTQAGLTEERLHRDDCGLVLGGGAALSEHETALELHRSRGIHKLSPFIVPRGMSSALSASIAHAFGIGGTSLTISSACTSSAHAIGQAMELIQLGRQQVVVTGGAEELHDSTAMWFDAMGALSPQHDATLASRPYDRDRDGFVLAAGAGVLVLESLEHARARGATVLAELAGYGSATEAASMVGPGADGIARALRQAIVRAGTLPDYINTHACSTPQGDLAEWQAIRTVFAERNAPVPPLSSIKGLLGHAPAAAGALDAIAGLLMLQHGFLAPGRVPDPVDEAFADAPLLDACREHTVDSVLSGNFGFGGSCTALLFRRLAEAHA</sequence>
<dbReference type="STRING" id="445710.ATSB10_15260"/>
<feature type="domain" description="Ketosynthase family 3 (KS3)" evidence="19">
    <location>
        <begin position="9"/>
        <end position="409"/>
    </location>
</feature>